<keyword evidence="2" id="KW-1185">Reference proteome</keyword>
<evidence type="ECO:0000313" key="1">
    <source>
        <dbReference type="EMBL" id="KAI3789871.1"/>
    </source>
</evidence>
<organism evidence="1 2">
    <name type="scientific">Cichorium intybus</name>
    <name type="common">Chicory</name>
    <dbReference type="NCBI Taxonomy" id="13427"/>
    <lineage>
        <taxon>Eukaryota</taxon>
        <taxon>Viridiplantae</taxon>
        <taxon>Streptophyta</taxon>
        <taxon>Embryophyta</taxon>
        <taxon>Tracheophyta</taxon>
        <taxon>Spermatophyta</taxon>
        <taxon>Magnoliopsida</taxon>
        <taxon>eudicotyledons</taxon>
        <taxon>Gunneridae</taxon>
        <taxon>Pentapetalae</taxon>
        <taxon>asterids</taxon>
        <taxon>campanulids</taxon>
        <taxon>Asterales</taxon>
        <taxon>Asteraceae</taxon>
        <taxon>Cichorioideae</taxon>
        <taxon>Cichorieae</taxon>
        <taxon>Cichoriinae</taxon>
        <taxon>Cichorium</taxon>
    </lineage>
</organism>
<accession>A0ACB9H3H6</accession>
<sequence length="259" mass="28997">MCGGAIISDLIAPTANRSRRLTADLLRQTVFVKNPSKCYSKPIRSEIFDVEDDFEAAFQGFKDEVEVEVEQHLNPSNFSVSKGSAPVRVSKPVKSDNEPEKSTSRKRKNQYRGIRQRPWGKWAAEIRDPRKGVRVWLGTFNTAEEAARAYDDEARRIRGKKAKVNFPDEPLPKVNPTLNQNNYLEEKPQVNNSATVGIKPFTPSENAAVFHFNSDQGSNSFGCSDFGWGEHSAMTPEITSVFSEVDDVSFMETGTGMRS</sequence>
<reference evidence="2" key="1">
    <citation type="journal article" date="2022" name="Mol. Ecol. Resour.">
        <title>The genomes of chicory, endive, great burdock and yacon provide insights into Asteraceae palaeo-polyploidization history and plant inulin production.</title>
        <authorList>
            <person name="Fan W."/>
            <person name="Wang S."/>
            <person name="Wang H."/>
            <person name="Wang A."/>
            <person name="Jiang F."/>
            <person name="Liu H."/>
            <person name="Zhao H."/>
            <person name="Xu D."/>
            <person name="Zhang Y."/>
        </authorList>
    </citation>
    <scope>NUCLEOTIDE SEQUENCE [LARGE SCALE GENOMIC DNA]</scope>
    <source>
        <strain evidence="2">cv. Punajuju</strain>
    </source>
</reference>
<proteinExistence type="predicted"/>
<protein>
    <submittedName>
        <fullName evidence="1">Uncharacterized protein</fullName>
    </submittedName>
</protein>
<gene>
    <name evidence="1" type="ORF">L2E82_02675</name>
</gene>
<name>A0ACB9H3H6_CICIN</name>
<dbReference type="EMBL" id="CM042009">
    <property type="protein sequence ID" value="KAI3789871.1"/>
    <property type="molecule type" value="Genomic_DNA"/>
</dbReference>
<dbReference type="Proteomes" id="UP001055811">
    <property type="component" value="Linkage Group LG01"/>
</dbReference>
<reference evidence="1 2" key="2">
    <citation type="journal article" date="2022" name="Mol. Ecol. Resour.">
        <title>The genomes of chicory, endive, great burdock and yacon provide insights into Asteraceae paleo-polyploidization history and plant inulin production.</title>
        <authorList>
            <person name="Fan W."/>
            <person name="Wang S."/>
            <person name="Wang H."/>
            <person name="Wang A."/>
            <person name="Jiang F."/>
            <person name="Liu H."/>
            <person name="Zhao H."/>
            <person name="Xu D."/>
            <person name="Zhang Y."/>
        </authorList>
    </citation>
    <scope>NUCLEOTIDE SEQUENCE [LARGE SCALE GENOMIC DNA]</scope>
    <source>
        <strain evidence="2">cv. Punajuju</strain>
        <tissue evidence="1">Leaves</tissue>
    </source>
</reference>
<evidence type="ECO:0000313" key="2">
    <source>
        <dbReference type="Proteomes" id="UP001055811"/>
    </source>
</evidence>
<comment type="caution">
    <text evidence="1">The sequence shown here is derived from an EMBL/GenBank/DDBJ whole genome shotgun (WGS) entry which is preliminary data.</text>
</comment>